<evidence type="ECO:0000313" key="3">
    <source>
        <dbReference type="EMBL" id="SNU09497.1"/>
    </source>
</evidence>
<feature type="coiled-coil region" evidence="1">
    <location>
        <begin position="120"/>
        <end position="147"/>
    </location>
</feature>
<keyword evidence="1" id="KW-0175">Coiled coil</keyword>
<sequence length="458" mass="51673">MGTKKTILHPLDTYIDLYSYLSKGQHTETDTKKYLENNGRSNTNARKCVASARDGEMPFIIVEDGKVSLDLKALSKELEGVCAELNLTADISEKKKKPEDDIPTVTTGKSQSFESMRKDKNAAVAETKKLKDELAAKDEEIAELKKKVSEGICASVLSDMDKKILIPASVVSEPAEVLAKDFFKDSPGADIDFVKFSSKSTEETEVDSPYERKVEPDKALTVRNVIRRVCSQFKDGRAFKSILNRQEPRQVVESQEDIERQKAIRLLLENNEMDNQTKLTTYALWYFHGDPEMEALLSYAGDYCIDANYLIQLLEQPKEYQNYRTIRSFLKQALSASEAHIKKQTVKELLCGDWQVVANYCGNPCHFRLVPVEEIQTFKELLLKNDQTGAACEACKMLKTTFGPVDQKLNGNHIADEKPQIESPGFLQEAYGDVDIHVQVDEDMVFDDFSEEEADGND</sequence>
<name>A0A239RF89_STREI</name>
<reference evidence="3 4" key="1">
    <citation type="submission" date="2017-07" db="EMBL/GenBank/DDBJ databases">
        <authorList>
            <person name="Sun Z.S."/>
            <person name="Albrecht U."/>
            <person name="Echele G."/>
            <person name="Lee C.C."/>
        </authorList>
    </citation>
    <scope>NUCLEOTIDE SEQUENCE [LARGE SCALE GENOMIC DNA]</scope>
    <source>
        <strain evidence="3 4">AR3</strain>
    </source>
</reference>
<dbReference type="EMBL" id="FZRA01000008">
    <property type="protein sequence ID" value="SNU09497.1"/>
    <property type="molecule type" value="Genomic_DNA"/>
</dbReference>
<evidence type="ECO:0000313" key="4">
    <source>
        <dbReference type="Proteomes" id="UP000214649"/>
    </source>
</evidence>
<protein>
    <submittedName>
        <fullName evidence="3">Uncharacterized protein</fullName>
    </submittedName>
</protein>
<dbReference type="AlphaFoldDB" id="A0A239RF89"/>
<dbReference type="RefSeq" id="WP_094141192.1">
    <property type="nucleotide sequence ID" value="NZ_FZRA01000008.1"/>
</dbReference>
<feature type="region of interest" description="Disordered" evidence="2">
    <location>
        <begin position="98"/>
        <end position="118"/>
    </location>
</feature>
<evidence type="ECO:0000256" key="2">
    <source>
        <dbReference type="SAM" id="MobiDB-lite"/>
    </source>
</evidence>
<evidence type="ECO:0000256" key="1">
    <source>
        <dbReference type="SAM" id="Coils"/>
    </source>
</evidence>
<gene>
    <name evidence="3" type="ORF">SAMN05216470_1845</name>
</gene>
<accession>A0A239RF89</accession>
<proteinExistence type="predicted"/>
<organism evidence="3 4">
    <name type="scientific">Streptococcus equinus</name>
    <name type="common">Streptococcus bovis</name>
    <dbReference type="NCBI Taxonomy" id="1335"/>
    <lineage>
        <taxon>Bacteria</taxon>
        <taxon>Bacillati</taxon>
        <taxon>Bacillota</taxon>
        <taxon>Bacilli</taxon>
        <taxon>Lactobacillales</taxon>
        <taxon>Streptococcaceae</taxon>
        <taxon>Streptococcus</taxon>
    </lineage>
</organism>
<dbReference type="Proteomes" id="UP000214649">
    <property type="component" value="Unassembled WGS sequence"/>
</dbReference>
<feature type="compositionally biased region" description="Polar residues" evidence="2">
    <location>
        <begin position="104"/>
        <end position="114"/>
    </location>
</feature>